<gene>
    <name evidence="3" type="ORF">V1479_11425</name>
</gene>
<dbReference type="EMBL" id="JAZHFV010000003">
    <property type="protein sequence ID" value="MEX4007917.1"/>
    <property type="molecule type" value="Genomic_DNA"/>
</dbReference>
<name>A0ABV3WTB0_9HYPH</name>
<sequence>MGDGTLVLVYERPGDCLTRLVAEGHPSQHAQEIASYLAQSIDMEPEFPALEQACAERNLRFEATTLDAFAANLSGYRPEQTLVWTLTDGISYFSGSVSPGLARLGMLRRVGGEDALFSLCQDKFRSGAVLHALGIATPPTALARNGTFISPRSAIEGATSWFVKPNRLGAKIGIFADSHCHSIEEALALSERIYAAYGDDAVLQSYVPGENLRASWLDVDGTGDLERLGTWLVKSGEDFQTMSDSLALYGDTGAHAKSSGSYREPTLVDLATNNPRAANAVAETAARLVNGLGLRDVFSLDFRLGPEGRLTLLEFEVCPGLPCFDFRAYVKAMWGKTLPEAMAELAARKLAR</sequence>
<comment type="caution">
    <text evidence="3">The sequence shown here is derived from an EMBL/GenBank/DDBJ whole genome shotgun (WGS) entry which is preliminary data.</text>
</comment>
<dbReference type="Gene3D" id="3.30.1490.20">
    <property type="entry name" value="ATP-grasp fold, A domain"/>
    <property type="match status" value="1"/>
</dbReference>
<keyword evidence="4" id="KW-1185">Reference proteome</keyword>
<dbReference type="InterPro" id="IPR011761">
    <property type="entry name" value="ATP-grasp"/>
</dbReference>
<feature type="domain" description="ATP-grasp" evidence="2">
    <location>
        <begin position="127"/>
        <end position="347"/>
    </location>
</feature>
<organism evidence="3 4">
    <name type="scientific">Neoaquamicrobium sediminum</name>
    <dbReference type="NCBI Taxonomy" id="1849104"/>
    <lineage>
        <taxon>Bacteria</taxon>
        <taxon>Pseudomonadati</taxon>
        <taxon>Pseudomonadota</taxon>
        <taxon>Alphaproteobacteria</taxon>
        <taxon>Hyphomicrobiales</taxon>
        <taxon>Phyllobacteriaceae</taxon>
        <taxon>Neoaquamicrobium</taxon>
    </lineage>
</organism>
<protein>
    <submittedName>
        <fullName evidence="3">D-alanine:D-lactate ligase-like protein</fullName>
    </submittedName>
</protein>
<evidence type="ECO:0000313" key="4">
    <source>
        <dbReference type="Proteomes" id="UP001559025"/>
    </source>
</evidence>
<dbReference type="Gene3D" id="3.30.470.20">
    <property type="entry name" value="ATP-grasp fold, B domain"/>
    <property type="match status" value="1"/>
</dbReference>
<evidence type="ECO:0000259" key="2">
    <source>
        <dbReference type="PROSITE" id="PS50975"/>
    </source>
</evidence>
<keyword evidence="1" id="KW-0067">ATP-binding</keyword>
<dbReference type="RefSeq" id="WP_368802996.1">
    <property type="nucleotide sequence ID" value="NZ_JAZHFV010000003.1"/>
</dbReference>
<reference evidence="3 4" key="1">
    <citation type="submission" date="2024-01" db="EMBL/GenBank/DDBJ databases">
        <title>New evidence supports the origin of RcGTA from prophage.</title>
        <authorList>
            <person name="Xu Y."/>
            <person name="Liu B."/>
            <person name="Chen F."/>
        </authorList>
    </citation>
    <scope>NUCLEOTIDE SEQUENCE [LARGE SCALE GENOMIC DNA]</scope>
    <source>
        <strain evidence="3 4">CBW1107-2</strain>
    </source>
</reference>
<dbReference type="SUPFAM" id="SSF56059">
    <property type="entry name" value="Glutathione synthetase ATP-binding domain-like"/>
    <property type="match status" value="1"/>
</dbReference>
<evidence type="ECO:0000256" key="1">
    <source>
        <dbReference type="PROSITE-ProRule" id="PRU00409"/>
    </source>
</evidence>
<dbReference type="Proteomes" id="UP001559025">
    <property type="component" value="Unassembled WGS sequence"/>
</dbReference>
<accession>A0ABV3WTB0</accession>
<proteinExistence type="predicted"/>
<keyword evidence="1" id="KW-0547">Nucleotide-binding</keyword>
<dbReference type="PROSITE" id="PS50975">
    <property type="entry name" value="ATP_GRASP"/>
    <property type="match status" value="1"/>
</dbReference>
<evidence type="ECO:0000313" key="3">
    <source>
        <dbReference type="EMBL" id="MEX4007917.1"/>
    </source>
</evidence>
<dbReference type="InterPro" id="IPR013815">
    <property type="entry name" value="ATP_grasp_subdomain_1"/>
</dbReference>